<dbReference type="Pfam" id="PF25273">
    <property type="entry name" value="DUF7869"/>
    <property type="match status" value="1"/>
</dbReference>
<keyword evidence="4" id="KW-1185">Reference proteome</keyword>
<evidence type="ECO:0000259" key="2">
    <source>
        <dbReference type="Pfam" id="PF25273"/>
    </source>
</evidence>
<name>A0AAU9U907_EUPED</name>
<sequence length="601" mass="68812">MVTILNAICAIRTDMRVTLTLEDEETEHLELRQKDNCYETLPTIVDRQFHPQIENPTLDEPAFLLGNSSDNNSIPDSQHSLSLSLLDDEESGFELQKSKARPNVIIQETDCDSDTSVSTCLTNSSLDFSSDDSVADPDFIIKNDLEMTDIDSDEDNYAYYLPLNNERTRVCKVFFMNTLAISDKSIRTVLKKRKSTLKDIQLQDLRGKHNNHHKIDASLKAGVKAHINSIPRIESHYCRAQTKREYIEGGLTVAAMHRNYVEKCSLENKPHVTYQIYYNIFRNEFNISFWKPKKDQCEECTAFNNSEDKALLQQKHEEHLKEKSLSRAQKEKDKENVSENFIVAVYDLQAVLPCPRGDVSSFYYIPKINLLNFTITQLGSKATTCFVWHEGEGARGVNEIGSCVLFYLEELNTKATEQFDVVFYSDNCCGQQKNKFMVAMYQYAISKFSKLNSITHKFLIKGHTQNEGDAVHSTIQRNISRALKSSPIYVPDQYITLIKTAKKKGAPYLVKELTHESFFNLKTLASSSNYTINEDDFVPRRGVQSCGYTEKKQQNSSNFINIPKKLYTQKINISQAKKQGILNLIKKNIIPKYYEGFFSSL</sequence>
<protein>
    <recommendedName>
        <fullName evidence="2">DUF7869 domain-containing protein</fullName>
    </recommendedName>
</protein>
<comment type="caution">
    <text evidence="3">The sequence shown here is derived from an EMBL/GenBank/DDBJ whole genome shotgun (WGS) entry which is preliminary data.</text>
</comment>
<evidence type="ECO:0000313" key="3">
    <source>
        <dbReference type="EMBL" id="CAH2094194.1"/>
    </source>
</evidence>
<dbReference type="PANTHER" id="PTHR10773">
    <property type="entry name" value="DNA-DIRECTED RNA POLYMERASES I, II, AND III SUBUNIT RPABC2"/>
    <property type="match status" value="1"/>
</dbReference>
<feature type="region of interest" description="Disordered" evidence="1">
    <location>
        <begin position="60"/>
        <end position="79"/>
    </location>
</feature>
<dbReference type="InterPro" id="IPR057191">
    <property type="entry name" value="DUF7869"/>
</dbReference>
<reference evidence="3" key="1">
    <citation type="submission" date="2022-03" db="EMBL/GenBank/DDBJ databases">
        <authorList>
            <person name="Tunstrom K."/>
        </authorList>
    </citation>
    <scope>NUCLEOTIDE SEQUENCE</scope>
</reference>
<accession>A0AAU9U907</accession>
<organism evidence="3 4">
    <name type="scientific">Euphydryas editha</name>
    <name type="common">Edith's checkerspot</name>
    <dbReference type="NCBI Taxonomy" id="104508"/>
    <lineage>
        <taxon>Eukaryota</taxon>
        <taxon>Metazoa</taxon>
        <taxon>Ecdysozoa</taxon>
        <taxon>Arthropoda</taxon>
        <taxon>Hexapoda</taxon>
        <taxon>Insecta</taxon>
        <taxon>Pterygota</taxon>
        <taxon>Neoptera</taxon>
        <taxon>Endopterygota</taxon>
        <taxon>Lepidoptera</taxon>
        <taxon>Glossata</taxon>
        <taxon>Ditrysia</taxon>
        <taxon>Papilionoidea</taxon>
        <taxon>Nymphalidae</taxon>
        <taxon>Nymphalinae</taxon>
        <taxon>Euphydryas</taxon>
    </lineage>
</organism>
<proteinExistence type="predicted"/>
<evidence type="ECO:0000256" key="1">
    <source>
        <dbReference type="SAM" id="MobiDB-lite"/>
    </source>
</evidence>
<dbReference type="EMBL" id="CAKOGL010000013">
    <property type="protein sequence ID" value="CAH2094194.1"/>
    <property type="molecule type" value="Genomic_DNA"/>
</dbReference>
<dbReference type="Proteomes" id="UP001153954">
    <property type="component" value="Unassembled WGS sequence"/>
</dbReference>
<feature type="domain" description="DUF7869" evidence="2">
    <location>
        <begin position="383"/>
        <end position="502"/>
    </location>
</feature>
<dbReference type="PANTHER" id="PTHR10773:SF19">
    <property type="match status" value="1"/>
</dbReference>
<feature type="compositionally biased region" description="Polar residues" evidence="1">
    <location>
        <begin position="66"/>
        <end position="79"/>
    </location>
</feature>
<evidence type="ECO:0000313" key="4">
    <source>
        <dbReference type="Proteomes" id="UP001153954"/>
    </source>
</evidence>
<gene>
    <name evidence="3" type="ORF">EEDITHA_LOCUS9783</name>
</gene>
<dbReference type="AlphaFoldDB" id="A0AAU9U907"/>